<accession>A0ACC0V678</accession>
<reference evidence="1" key="1">
    <citation type="submission" date="2022-10" db="EMBL/GenBank/DDBJ databases">
        <title>Complete Genome of Trichothecium roseum strain YXFP-22015, a Plant Pathogen Isolated from Citrus.</title>
        <authorList>
            <person name="Wang Y."/>
            <person name="Zhu L."/>
        </authorList>
    </citation>
    <scope>NUCLEOTIDE SEQUENCE</scope>
    <source>
        <strain evidence="1">YXFP-22015</strain>
    </source>
</reference>
<keyword evidence="2" id="KW-1185">Reference proteome</keyword>
<dbReference type="Proteomes" id="UP001163324">
    <property type="component" value="Chromosome 3"/>
</dbReference>
<dbReference type="EMBL" id="CM047942">
    <property type="protein sequence ID" value="KAI9901234.1"/>
    <property type="molecule type" value="Genomic_DNA"/>
</dbReference>
<name>A0ACC0V678_9HYPO</name>
<proteinExistence type="predicted"/>
<sequence length="510" mass="56822">MSSPSDKRRGGGGSHVLRTGNTSSTHRQHKEKEASGQHGTGASGMGSSMPTPPPKAAVNAGGPEEPSHEGGAALQDKEEKRDAHTKSTRESQELNSPGPSRATSLASRSSSNKARSKDRDVYQQELRERDERIAYLEKEMGVMEREFSRQLDKLSQNESETATFWQGKHSALNQQFLRTDTDLRMLRSEVESKDNERDELRRGWDMLRRELRERDEEIRGLRGQVRGLKEFVSTSTRTDGQQTSDEVFGDGMTRLGNGLQNWVITNFRKAKTDLAKVDKATMEELSDLVPMFEELAQTSKVHLLQSVVSSILVDMVFNAYYVGLSEEQTSLFRNMEDLLLSFTDSVEPVNQWRASTLSILRREATQRLADSADPTNAVVSRINRILDSITSPSTSAAAQPTSTTNPSEARDAALRVLVNNSIELARLLVVQKAVLKVYFPRLVPHQQVFFDAESMEDMGGEDEEALSEREICCVAFPGVTKQGDENGGHLQYRNIITKARVLCSPEEQSG</sequence>
<evidence type="ECO:0000313" key="2">
    <source>
        <dbReference type="Proteomes" id="UP001163324"/>
    </source>
</evidence>
<gene>
    <name evidence="1" type="ORF">N3K66_003051</name>
</gene>
<evidence type="ECO:0000313" key="1">
    <source>
        <dbReference type="EMBL" id="KAI9901234.1"/>
    </source>
</evidence>
<protein>
    <submittedName>
        <fullName evidence="1">Uncharacterized protein</fullName>
    </submittedName>
</protein>
<comment type="caution">
    <text evidence="1">The sequence shown here is derived from an EMBL/GenBank/DDBJ whole genome shotgun (WGS) entry which is preliminary data.</text>
</comment>
<organism evidence="1 2">
    <name type="scientific">Trichothecium roseum</name>
    <dbReference type="NCBI Taxonomy" id="47278"/>
    <lineage>
        <taxon>Eukaryota</taxon>
        <taxon>Fungi</taxon>
        <taxon>Dikarya</taxon>
        <taxon>Ascomycota</taxon>
        <taxon>Pezizomycotina</taxon>
        <taxon>Sordariomycetes</taxon>
        <taxon>Hypocreomycetidae</taxon>
        <taxon>Hypocreales</taxon>
        <taxon>Hypocreales incertae sedis</taxon>
        <taxon>Trichothecium</taxon>
    </lineage>
</organism>